<dbReference type="EMBL" id="GBRH01274160">
    <property type="protein sequence ID" value="JAD23735.1"/>
    <property type="molecule type" value="Transcribed_RNA"/>
</dbReference>
<protein>
    <submittedName>
        <fullName evidence="1">Uncharacterized protein</fullName>
    </submittedName>
</protein>
<reference evidence="1" key="1">
    <citation type="submission" date="2014-09" db="EMBL/GenBank/DDBJ databases">
        <authorList>
            <person name="Magalhaes I.L.F."/>
            <person name="Oliveira U."/>
            <person name="Santos F.R."/>
            <person name="Vidigal T.H.D.A."/>
            <person name="Brescovit A.D."/>
            <person name="Santos A.J."/>
        </authorList>
    </citation>
    <scope>NUCLEOTIDE SEQUENCE</scope>
    <source>
        <tissue evidence="1">Shoot tissue taken approximately 20 cm above the soil surface</tissue>
    </source>
</reference>
<evidence type="ECO:0000313" key="1">
    <source>
        <dbReference type="EMBL" id="JAD23735.1"/>
    </source>
</evidence>
<reference evidence="1" key="2">
    <citation type="journal article" date="2015" name="Data Brief">
        <title>Shoot transcriptome of the giant reed, Arundo donax.</title>
        <authorList>
            <person name="Barrero R.A."/>
            <person name="Guerrero F.D."/>
            <person name="Moolhuijzen P."/>
            <person name="Goolsby J.A."/>
            <person name="Tidwell J."/>
            <person name="Bellgard S.E."/>
            <person name="Bellgard M.I."/>
        </authorList>
    </citation>
    <scope>NUCLEOTIDE SEQUENCE</scope>
    <source>
        <tissue evidence="1">Shoot tissue taken approximately 20 cm above the soil surface</tissue>
    </source>
</reference>
<sequence length="15" mass="1558">MLQMLAGEPVADGLL</sequence>
<organism evidence="1">
    <name type="scientific">Arundo donax</name>
    <name type="common">Giant reed</name>
    <name type="synonym">Donax arundinaceus</name>
    <dbReference type="NCBI Taxonomy" id="35708"/>
    <lineage>
        <taxon>Eukaryota</taxon>
        <taxon>Viridiplantae</taxon>
        <taxon>Streptophyta</taxon>
        <taxon>Embryophyta</taxon>
        <taxon>Tracheophyta</taxon>
        <taxon>Spermatophyta</taxon>
        <taxon>Magnoliopsida</taxon>
        <taxon>Liliopsida</taxon>
        <taxon>Poales</taxon>
        <taxon>Poaceae</taxon>
        <taxon>PACMAD clade</taxon>
        <taxon>Arundinoideae</taxon>
        <taxon>Arundineae</taxon>
        <taxon>Arundo</taxon>
    </lineage>
</organism>
<name>A0A0A8YEV8_ARUDO</name>
<accession>A0A0A8YEV8</accession>
<proteinExistence type="predicted"/>